<gene>
    <name evidence="1" type="ORF">V6N11_083616</name>
</gene>
<dbReference type="Proteomes" id="UP001396334">
    <property type="component" value="Unassembled WGS sequence"/>
</dbReference>
<protein>
    <submittedName>
        <fullName evidence="1">Uncharacterized protein</fullName>
    </submittedName>
</protein>
<evidence type="ECO:0000313" key="2">
    <source>
        <dbReference type="Proteomes" id="UP001396334"/>
    </source>
</evidence>
<dbReference type="EMBL" id="JBBPBN010000041">
    <property type="protein sequence ID" value="KAK8998223.1"/>
    <property type="molecule type" value="Genomic_DNA"/>
</dbReference>
<sequence>MKYEKFLDTMHVLGFLRKQPMPYDCYFSLAQKHRPLIWIKATKDDRFADANDRWENRMSCMEGSLTSWSTWHWALGNIS</sequence>
<organism evidence="1 2">
    <name type="scientific">Hibiscus sabdariffa</name>
    <name type="common">roselle</name>
    <dbReference type="NCBI Taxonomy" id="183260"/>
    <lineage>
        <taxon>Eukaryota</taxon>
        <taxon>Viridiplantae</taxon>
        <taxon>Streptophyta</taxon>
        <taxon>Embryophyta</taxon>
        <taxon>Tracheophyta</taxon>
        <taxon>Spermatophyta</taxon>
        <taxon>Magnoliopsida</taxon>
        <taxon>eudicotyledons</taxon>
        <taxon>Gunneridae</taxon>
        <taxon>Pentapetalae</taxon>
        <taxon>rosids</taxon>
        <taxon>malvids</taxon>
        <taxon>Malvales</taxon>
        <taxon>Malvaceae</taxon>
        <taxon>Malvoideae</taxon>
        <taxon>Hibiscus</taxon>
    </lineage>
</organism>
<proteinExistence type="predicted"/>
<accession>A0ABR2QC12</accession>
<evidence type="ECO:0000313" key="1">
    <source>
        <dbReference type="EMBL" id="KAK8998223.1"/>
    </source>
</evidence>
<name>A0ABR2QC12_9ROSI</name>
<keyword evidence="2" id="KW-1185">Reference proteome</keyword>
<reference evidence="1 2" key="1">
    <citation type="journal article" date="2024" name="G3 (Bethesda)">
        <title>Genome assembly of Hibiscus sabdariffa L. provides insights into metabolisms of medicinal natural products.</title>
        <authorList>
            <person name="Kim T."/>
        </authorList>
    </citation>
    <scope>NUCLEOTIDE SEQUENCE [LARGE SCALE GENOMIC DNA]</scope>
    <source>
        <strain evidence="1">TK-2024</strain>
        <tissue evidence="1">Old leaves</tissue>
    </source>
</reference>
<comment type="caution">
    <text evidence="1">The sequence shown here is derived from an EMBL/GenBank/DDBJ whole genome shotgun (WGS) entry which is preliminary data.</text>
</comment>